<protein>
    <recommendedName>
        <fullName evidence="7">Bis(5'-adenosyl)-triphosphatase</fullName>
        <ecNumber evidence="7">3.6.1.29</ecNumber>
    </recommendedName>
</protein>
<feature type="binding site" evidence="4">
    <location>
        <position position="80"/>
    </location>
    <ligand>
        <name>substrate</name>
    </ligand>
</feature>
<dbReference type="InterPro" id="IPR011146">
    <property type="entry name" value="HIT-like"/>
</dbReference>
<dbReference type="EC" id="3.6.1.29" evidence="7"/>
<dbReference type="InterPro" id="IPR019808">
    <property type="entry name" value="Histidine_triad_CS"/>
</dbReference>
<dbReference type="PROSITE" id="PS51084">
    <property type="entry name" value="HIT_2"/>
    <property type="match status" value="1"/>
</dbReference>
<dbReference type="EMBL" id="BNCQ01000006">
    <property type="protein sequence ID" value="GIL98846.1"/>
    <property type="molecule type" value="Genomic_DNA"/>
</dbReference>
<feature type="compositionally biased region" description="Basic and acidic residues" evidence="8">
    <location>
        <begin position="195"/>
        <end position="209"/>
    </location>
</feature>
<feature type="site" description="Important for induction of apoptosis" evidence="5">
    <location>
        <position position="167"/>
    </location>
</feature>
<evidence type="ECO:0000256" key="7">
    <source>
        <dbReference type="RuleBase" id="RU366076"/>
    </source>
</evidence>
<dbReference type="GO" id="GO:0047710">
    <property type="term" value="F:bis(5'-adenosyl)-triphosphatase activity"/>
    <property type="evidence" value="ECO:0007669"/>
    <property type="project" value="UniProtKB-UniRule"/>
</dbReference>
<evidence type="ECO:0000256" key="2">
    <source>
        <dbReference type="ARBA" id="ARBA00022801"/>
    </source>
</evidence>
<comment type="catalytic activity">
    <reaction evidence="7">
        <text>P(1),P(3)-bis(5'-adenosyl) triphosphate + H2O = AMP + ADP + 2 H(+)</text>
        <dbReference type="Rhea" id="RHEA:13893"/>
        <dbReference type="ChEBI" id="CHEBI:15377"/>
        <dbReference type="ChEBI" id="CHEBI:15378"/>
        <dbReference type="ChEBI" id="CHEBI:58529"/>
        <dbReference type="ChEBI" id="CHEBI:456215"/>
        <dbReference type="ChEBI" id="CHEBI:456216"/>
        <dbReference type="EC" id="3.6.1.29"/>
    </reaction>
</comment>
<dbReference type="Proteomes" id="UP000722791">
    <property type="component" value="Unassembled WGS sequence"/>
</dbReference>
<evidence type="ECO:0000256" key="6">
    <source>
        <dbReference type="PROSITE-ProRule" id="PRU00464"/>
    </source>
</evidence>
<dbReference type="Gene3D" id="3.30.428.10">
    <property type="entry name" value="HIT-like"/>
    <property type="match status" value="1"/>
</dbReference>
<dbReference type="FunFam" id="3.30.428.10:FF:000011">
    <property type="entry name" value="Fragile histidine triad"/>
    <property type="match status" value="1"/>
</dbReference>
<dbReference type="InterPro" id="IPR051884">
    <property type="entry name" value="Bis(5'-adenosyl)-TPase_reg"/>
</dbReference>
<dbReference type="Pfam" id="PF01230">
    <property type="entry name" value="HIT"/>
    <property type="match status" value="1"/>
</dbReference>
<feature type="binding site" evidence="4">
    <location>
        <position position="151"/>
    </location>
    <ligand>
        <name>substrate</name>
    </ligand>
</feature>
<dbReference type="GO" id="GO:0000166">
    <property type="term" value="F:nucleotide binding"/>
    <property type="evidence" value="ECO:0007669"/>
    <property type="project" value="UniProtKB-KW"/>
</dbReference>
<keyword evidence="12" id="KW-1185">Reference proteome</keyword>
<evidence type="ECO:0000256" key="5">
    <source>
        <dbReference type="PIRSR" id="PIRSR639383-3"/>
    </source>
</evidence>
<dbReference type="EMBL" id="BNCP01000004">
    <property type="protein sequence ID" value="GIL72370.1"/>
    <property type="molecule type" value="Genomic_DNA"/>
</dbReference>
<feature type="region of interest" description="Disordered" evidence="8">
    <location>
        <begin position="181"/>
        <end position="211"/>
    </location>
</feature>
<sequence>MYFHPELLFKLPLTRSMQFALGSRISRSASVSIHGKKPQQRSLTTTFSAMDKSDTYKFGPHTIPGSHVFALSDLSFGFVNLKPVVPGHVLVSTKRVVQRFTDLTTEEVSDLWLLAQHIGRVVEPQYGAQSLTLAIQDGAFAGQTVPHVHIHVLPRKAGDFPRNDEVYDAIDHKAIEYDKAAKAAQSTDANSGPGEKLDLDKERRARTDGEMAEEATLLRALMKRRLPSPQL</sequence>
<evidence type="ECO:0000256" key="1">
    <source>
        <dbReference type="ARBA" id="ARBA00022741"/>
    </source>
</evidence>
<evidence type="ECO:0000313" key="11">
    <source>
        <dbReference type="EMBL" id="GIL98846.1"/>
    </source>
</evidence>
<dbReference type="Proteomes" id="UP000747110">
    <property type="component" value="Unassembled WGS sequence"/>
</dbReference>
<feature type="domain" description="HIT" evidence="9">
    <location>
        <begin position="54"/>
        <end position="162"/>
    </location>
</feature>
<evidence type="ECO:0000256" key="8">
    <source>
        <dbReference type="SAM" id="MobiDB-lite"/>
    </source>
</evidence>
<dbReference type="AlphaFoldDB" id="A0A8J4BZK4"/>
<dbReference type="InterPro" id="IPR036265">
    <property type="entry name" value="HIT-like_sf"/>
</dbReference>
<feature type="binding site" evidence="4">
    <location>
        <begin position="142"/>
        <end position="145"/>
    </location>
    <ligand>
        <name>substrate</name>
    </ligand>
</feature>
<dbReference type="PANTHER" id="PTHR46243:SF1">
    <property type="entry name" value="BIS(5'-ADENOSYL)-TRIPHOSPHATASE"/>
    <property type="match status" value="1"/>
</dbReference>
<evidence type="ECO:0000256" key="3">
    <source>
        <dbReference type="PIRSR" id="PIRSR639383-1"/>
    </source>
</evidence>
<dbReference type="InterPro" id="IPR039383">
    <property type="entry name" value="FHIT"/>
</dbReference>
<reference evidence="10" key="1">
    <citation type="journal article" date="2021" name="Proc. Natl. Acad. Sci. U.S.A.">
        <title>Three genomes in the algal genus Volvox reveal the fate of a haploid sex-determining region after a transition to homothallism.</title>
        <authorList>
            <person name="Yamamoto K."/>
            <person name="Hamaji T."/>
            <person name="Kawai-Toyooka H."/>
            <person name="Matsuzaki R."/>
            <person name="Takahashi F."/>
            <person name="Nishimura Y."/>
            <person name="Kawachi M."/>
            <person name="Noguchi H."/>
            <person name="Minakuchi Y."/>
            <person name="Umen J.G."/>
            <person name="Toyoda A."/>
            <person name="Nozaki H."/>
        </authorList>
    </citation>
    <scope>NUCLEOTIDE SEQUENCE</scope>
    <source>
        <strain evidence="11">NIES-3785</strain>
        <strain evidence="10">NIES-3786</strain>
    </source>
</reference>
<dbReference type="GO" id="GO:0047627">
    <property type="term" value="F:adenylylsulfatase activity"/>
    <property type="evidence" value="ECO:0007669"/>
    <property type="project" value="UniProtKB-ARBA"/>
</dbReference>
<comment type="cofactor">
    <cofactor evidence="7">
        <name>Mn(2+)</name>
        <dbReference type="ChEBI" id="CHEBI:29035"/>
    </cofactor>
</comment>
<feature type="binding site" evidence="4">
    <location>
        <position position="136"/>
    </location>
    <ligand>
        <name>substrate</name>
    </ligand>
</feature>
<feature type="binding site" evidence="4">
    <location>
        <position position="61"/>
    </location>
    <ligand>
        <name>substrate</name>
    </ligand>
</feature>
<evidence type="ECO:0000313" key="12">
    <source>
        <dbReference type="Proteomes" id="UP000747110"/>
    </source>
</evidence>
<evidence type="ECO:0000256" key="4">
    <source>
        <dbReference type="PIRSR" id="PIRSR639383-2"/>
    </source>
</evidence>
<keyword evidence="2 7" id="KW-0378">Hydrolase</keyword>
<keyword evidence="1 7" id="KW-0547">Nucleotide-binding</keyword>
<organism evidence="10 12">
    <name type="scientific">Volvox reticuliferus</name>
    <dbReference type="NCBI Taxonomy" id="1737510"/>
    <lineage>
        <taxon>Eukaryota</taxon>
        <taxon>Viridiplantae</taxon>
        <taxon>Chlorophyta</taxon>
        <taxon>core chlorophytes</taxon>
        <taxon>Chlorophyceae</taxon>
        <taxon>CS clade</taxon>
        <taxon>Chlamydomonadales</taxon>
        <taxon>Volvocaceae</taxon>
        <taxon>Volvox</taxon>
    </lineage>
</organism>
<dbReference type="SUPFAM" id="SSF54197">
    <property type="entry name" value="HIT-like"/>
    <property type="match status" value="1"/>
</dbReference>
<dbReference type="CDD" id="cd01275">
    <property type="entry name" value="FHIT"/>
    <property type="match status" value="1"/>
</dbReference>
<evidence type="ECO:0000259" key="9">
    <source>
        <dbReference type="PROSITE" id="PS51084"/>
    </source>
</evidence>
<feature type="short sequence motif" description="Histidine triad motif" evidence="6">
    <location>
        <begin position="147"/>
        <end position="151"/>
    </location>
</feature>
<name>A0A8J4BZK4_9CHLO</name>
<dbReference type="PROSITE" id="PS00892">
    <property type="entry name" value="HIT_1"/>
    <property type="match status" value="1"/>
</dbReference>
<gene>
    <name evidence="10" type="ORF">Vretifemale_2721</name>
    <name evidence="11" type="ORF">Vretimale_4153</name>
</gene>
<comment type="caution">
    <text evidence="10">The sequence shown here is derived from an EMBL/GenBank/DDBJ whole genome shotgun (WGS) entry which is preliminary data.</text>
</comment>
<evidence type="ECO:0000313" key="10">
    <source>
        <dbReference type="EMBL" id="GIL72370.1"/>
    </source>
</evidence>
<dbReference type="OrthoDB" id="188741at2759"/>
<dbReference type="PANTHER" id="PTHR46243">
    <property type="entry name" value="BIS(5'-ADENOSYL)-TRIPHOSPHATASE"/>
    <property type="match status" value="1"/>
</dbReference>
<proteinExistence type="predicted"/>
<accession>A0A8J4BZK4</accession>
<feature type="active site" description="Tele-AMP-histidine intermediate" evidence="3">
    <location>
        <position position="149"/>
    </location>
</feature>